<dbReference type="Pfam" id="PF02065">
    <property type="entry name" value="Melibiase"/>
    <property type="match status" value="1"/>
</dbReference>
<feature type="domain" description="Glycosyl hydrolase family 36 N-terminal" evidence="6">
    <location>
        <begin position="24"/>
        <end position="257"/>
    </location>
</feature>
<keyword evidence="3" id="KW-0378">Hydrolase</keyword>
<evidence type="ECO:0000313" key="7">
    <source>
        <dbReference type="EMBL" id="BDZ42183.1"/>
    </source>
</evidence>
<dbReference type="InterPro" id="IPR038417">
    <property type="entry name" value="Alpga-gal_N_sf"/>
</dbReference>
<dbReference type="SUPFAM" id="SSF51445">
    <property type="entry name" value="(Trans)glycosidases"/>
    <property type="match status" value="1"/>
</dbReference>
<dbReference type="Pfam" id="PF16875">
    <property type="entry name" value="Glyco_hydro_36N"/>
    <property type="match status" value="1"/>
</dbReference>
<feature type="domain" description="Glycosyl hydrolase family 36 C-terminal" evidence="5">
    <location>
        <begin position="615"/>
        <end position="694"/>
    </location>
</feature>
<dbReference type="Gene3D" id="2.60.40.1180">
    <property type="entry name" value="Golgi alpha-mannosidase II"/>
    <property type="match status" value="1"/>
</dbReference>
<dbReference type="EMBL" id="AP027729">
    <property type="protein sequence ID" value="BDZ42183.1"/>
    <property type="molecule type" value="Genomic_DNA"/>
</dbReference>
<dbReference type="InterPro" id="IPR031705">
    <property type="entry name" value="Glyco_hydro_36_C"/>
</dbReference>
<dbReference type="RefSeq" id="WP_350227698.1">
    <property type="nucleotide sequence ID" value="NZ_AP027729.1"/>
</dbReference>
<dbReference type="InterPro" id="IPR050985">
    <property type="entry name" value="Alpha-glycosidase_related"/>
</dbReference>
<dbReference type="PANTHER" id="PTHR43053:SF3">
    <property type="entry name" value="ALPHA-GALACTOSIDASE C-RELATED"/>
    <property type="match status" value="1"/>
</dbReference>
<evidence type="ECO:0000256" key="4">
    <source>
        <dbReference type="ARBA" id="ARBA00023295"/>
    </source>
</evidence>
<dbReference type="PANTHER" id="PTHR43053">
    <property type="entry name" value="GLYCOSIDASE FAMILY 31"/>
    <property type="match status" value="1"/>
</dbReference>
<dbReference type="InterPro" id="IPR013780">
    <property type="entry name" value="Glyco_hydro_b"/>
</dbReference>
<dbReference type="Gene3D" id="3.20.20.70">
    <property type="entry name" value="Aldolase class I"/>
    <property type="match status" value="1"/>
</dbReference>
<evidence type="ECO:0000256" key="3">
    <source>
        <dbReference type="ARBA" id="ARBA00022801"/>
    </source>
</evidence>
<evidence type="ECO:0000313" key="8">
    <source>
        <dbReference type="Proteomes" id="UP001321475"/>
    </source>
</evidence>
<evidence type="ECO:0000256" key="2">
    <source>
        <dbReference type="ARBA" id="ARBA00012755"/>
    </source>
</evidence>
<comment type="catalytic activity">
    <reaction evidence="1">
        <text>Hydrolysis of terminal, non-reducing alpha-D-galactose residues in alpha-D-galactosides, including galactose oligosaccharides, galactomannans and galactolipids.</text>
        <dbReference type="EC" id="3.2.1.22"/>
    </reaction>
</comment>
<dbReference type="CDD" id="cd14791">
    <property type="entry name" value="GH36"/>
    <property type="match status" value="1"/>
</dbReference>
<dbReference type="InterPro" id="IPR017853">
    <property type="entry name" value="GH"/>
</dbReference>
<dbReference type="Pfam" id="PF16874">
    <property type="entry name" value="Glyco_hydro_36C"/>
    <property type="match status" value="1"/>
</dbReference>
<evidence type="ECO:0000256" key="1">
    <source>
        <dbReference type="ARBA" id="ARBA00001255"/>
    </source>
</evidence>
<dbReference type="InterPro" id="IPR013785">
    <property type="entry name" value="Aldolase_TIM"/>
</dbReference>
<dbReference type="EC" id="3.2.1.22" evidence="2"/>
<evidence type="ECO:0000259" key="6">
    <source>
        <dbReference type="Pfam" id="PF16875"/>
    </source>
</evidence>
<dbReference type="Proteomes" id="UP001321475">
    <property type="component" value="Chromosome"/>
</dbReference>
<keyword evidence="8" id="KW-1185">Reference proteome</keyword>
<organism evidence="7 8">
    <name type="scientific">Paraoerskovia sediminicola</name>
    <dbReference type="NCBI Taxonomy" id="1138587"/>
    <lineage>
        <taxon>Bacteria</taxon>
        <taxon>Bacillati</taxon>
        <taxon>Actinomycetota</taxon>
        <taxon>Actinomycetes</taxon>
        <taxon>Micrococcales</taxon>
        <taxon>Cellulomonadaceae</taxon>
        <taxon>Paraoerskovia</taxon>
    </lineage>
</organism>
<keyword evidence="4" id="KW-0326">Glycosidase</keyword>
<sequence length="710" mass="76603">MTAIHHLQVAGTSLVLDARGSDVPVVVHWGGDLGELTEGDLTTLADSQVPAIPPNSVDTPLRARLVPLPTDGWSGTPGLRGWRPDGSPAAARPALRHVETTRASGTAHGGSLRIALVDDEAGLEVVVTLALGPTGVLESRTDVTNAGPTSYALDAVHATLPLPARAAEILDLSGRWSGERRPQRLPVRDGVWSRETRHGRTGHDAPTLTVVGTPGFGFRSGEVWAVHHAWSGDIAVRVEHQPTGHTVVGAGEIWGQGEVVLAPGETYSSPRTLAAWSADGMDGTSARFHAWVRSRPGRVATPRPLTLNIWEAVYFDHDLDKLTALADAAAAVGVERFVVDDGWFRGRIDDSRALGDWQVDPGRWPDGLAPLANHVRGLGMGFGLWVEPEMVNLDSDVARAHPQWVLRGAPHRDPLPWRHQHVLDLANPDAYAYVRDAVVALLDEYPIEYLKWDQNRDVLDGPARAQVLATRRLMDELKARFPEVEIESCSSGGGRVDLDVLDRTDRVWASDTNDPLERQVVQRWTGLLVPPELVGTHVGDARAHTTGRTLPLGLRLLTATFGHSGIESDITKVTDEDRAALTRWAAVVRDVRGLVASGTTVRADRHDESCWVHGLVAPDRSEALFAIVSRSASPDAMPSAAVLPGLDRDRCYRVERIDLGAVALAVENAPPAWWAAGRVELSGAALDQVGLPLPCLAPEQGVLLRVREVA</sequence>
<accession>A0ABN6XDG7</accession>
<dbReference type="PRINTS" id="PR00743">
    <property type="entry name" value="GLHYDRLASE36"/>
</dbReference>
<dbReference type="Gene3D" id="2.70.98.60">
    <property type="entry name" value="alpha-galactosidase from lactobacil brevis"/>
    <property type="match status" value="1"/>
</dbReference>
<reference evidence="8" key="1">
    <citation type="journal article" date="2019" name="Int. J. Syst. Evol. Microbiol.">
        <title>The Global Catalogue of Microorganisms (GCM) 10K type strain sequencing project: providing services to taxonomists for standard genome sequencing and annotation.</title>
        <authorList>
            <consortium name="The Broad Institute Genomics Platform"/>
            <consortium name="The Broad Institute Genome Sequencing Center for Infectious Disease"/>
            <person name="Wu L."/>
            <person name="Ma J."/>
        </authorList>
    </citation>
    <scope>NUCLEOTIDE SEQUENCE [LARGE SCALE GENOMIC DNA]</scope>
    <source>
        <strain evidence="8">NBRC 108565</strain>
    </source>
</reference>
<name>A0ABN6XDG7_9CELL</name>
<gene>
    <name evidence="7" type="primary">galA</name>
    <name evidence="7" type="ORF">GCM10025865_14820</name>
</gene>
<dbReference type="InterPro" id="IPR002252">
    <property type="entry name" value="Glyco_hydro_36"/>
</dbReference>
<proteinExistence type="predicted"/>
<evidence type="ECO:0000259" key="5">
    <source>
        <dbReference type="Pfam" id="PF16874"/>
    </source>
</evidence>
<protein>
    <recommendedName>
        <fullName evidence="2">alpha-galactosidase</fullName>
        <ecNumber evidence="2">3.2.1.22</ecNumber>
    </recommendedName>
</protein>
<dbReference type="InterPro" id="IPR031704">
    <property type="entry name" value="Glyco_hydro_36_N"/>
</dbReference>